<gene>
    <name evidence="1" type="ORF">WKV44_08155</name>
</gene>
<name>A0ABU9UCW5_9SPIR</name>
<dbReference type="PROSITE" id="PS51257">
    <property type="entry name" value="PROKAR_LIPOPROTEIN"/>
    <property type="match status" value="1"/>
</dbReference>
<dbReference type="Proteomes" id="UP001466331">
    <property type="component" value="Unassembled WGS sequence"/>
</dbReference>
<keyword evidence="2" id="KW-1185">Reference proteome</keyword>
<dbReference type="RefSeq" id="WP_420069960.1">
    <property type="nucleotide sequence ID" value="NZ_JBCHKQ010000003.1"/>
</dbReference>
<protein>
    <recommendedName>
        <fullName evidence="3">Lipoprotein</fullName>
    </recommendedName>
</protein>
<proteinExistence type="predicted"/>
<evidence type="ECO:0008006" key="3">
    <source>
        <dbReference type="Google" id="ProtNLM"/>
    </source>
</evidence>
<sequence>MRHFFASSILLIFLFVSCSNLFSPLVPVDTVDEVIKRGGLSSLEEYLASERTLSYLASDDDEMSRLVSYLSGVLASGTDNEKQRAGVLLSYAKIYTTKAALVVNRFLTVMSSESMATMTGESFLQTALSGIPFSDKAEFVECADALETAASAYNIVGSLVDTTGKTWPSPYPLGEVAQNAIMSTFFLESADTSSDSSLDTTEKDALWSAYISSSYSTYSAVTPALSHTVITDPLYAILSAVGLDFLVGGA</sequence>
<evidence type="ECO:0000313" key="1">
    <source>
        <dbReference type="EMBL" id="MEM5948517.1"/>
    </source>
</evidence>
<dbReference type="EMBL" id="JBCHKQ010000003">
    <property type="protein sequence ID" value="MEM5948517.1"/>
    <property type="molecule type" value="Genomic_DNA"/>
</dbReference>
<evidence type="ECO:0000313" key="2">
    <source>
        <dbReference type="Proteomes" id="UP001466331"/>
    </source>
</evidence>
<accession>A0ABU9UCW5</accession>
<reference evidence="1 2" key="1">
    <citation type="submission" date="2024-03" db="EMBL/GenBank/DDBJ databases">
        <title>Ignisphaera cupida sp. nov., a hyperthermophilic hydrolytic archaeon from a hot spring of Kamchatka, and proposal of Ignisphaeraceae fam. nov.</title>
        <authorList>
            <person name="Podosokorskaya O.A."/>
            <person name="Elcheninov A.G."/>
            <person name="Maltseva A.I."/>
            <person name="Zayulina K.S."/>
            <person name="Novikov A."/>
            <person name="Merkel A.Y."/>
        </authorList>
    </citation>
    <scope>NUCLEOTIDE SEQUENCE [LARGE SCALE GENOMIC DNA]</scope>
    <source>
        <strain evidence="1 2">38H-sp</strain>
    </source>
</reference>
<organism evidence="1 2">
    <name type="scientific">Rarispira pelagica</name>
    <dbReference type="NCBI Taxonomy" id="3141764"/>
    <lineage>
        <taxon>Bacteria</taxon>
        <taxon>Pseudomonadati</taxon>
        <taxon>Spirochaetota</taxon>
        <taxon>Spirochaetia</taxon>
        <taxon>Winmispirales</taxon>
        <taxon>Winmispiraceae</taxon>
        <taxon>Rarispira</taxon>
    </lineage>
</organism>
<comment type="caution">
    <text evidence="1">The sequence shown here is derived from an EMBL/GenBank/DDBJ whole genome shotgun (WGS) entry which is preliminary data.</text>
</comment>